<reference evidence="1 2" key="1">
    <citation type="submission" date="2023-06" db="EMBL/GenBank/DDBJ databases">
        <title>Influencing factors and mechanism of Cr(VI) reduction by facultative anaerobic Exiguobacterium sp. PY14.</title>
        <authorList>
            <person name="Zou L."/>
        </authorList>
    </citation>
    <scope>NUCLEOTIDE SEQUENCE [LARGE SCALE GENOMIC DNA]</scope>
    <source>
        <strain evidence="1 2">PY14</strain>
    </source>
</reference>
<evidence type="ECO:0000313" key="2">
    <source>
        <dbReference type="Proteomes" id="UP001230807"/>
    </source>
</evidence>
<dbReference type="Proteomes" id="UP001230807">
    <property type="component" value="Unassembled WGS sequence"/>
</dbReference>
<keyword evidence="2" id="KW-1185">Reference proteome</keyword>
<gene>
    <name evidence="1" type="ORF">QR695_10645</name>
</gene>
<dbReference type="EMBL" id="JASWER010000008">
    <property type="protein sequence ID" value="MDL5377463.1"/>
    <property type="molecule type" value="Genomic_DNA"/>
</dbReference>
<name>A0ABT7MQH7_9BACL</name>
<organism evidence="1 2">
    <name type="scientific">Exiguobacterium mexicanum</name>
    <dbReference type="NCBI Taxonomy" id="340146"/>
    <lineage>
        <taxon>Bacteria</taxon>
        <taxon>Bacillati</taxon>
        <taxon>Bacillota</taxon>
        <taxon>Bacilli</taxon>
        <taxon>Bacillales</taxon>
        <taxon>Bacillales Family XII. Incertae Sedis</taxon>
        <taxon>Exiguobacterium</taxon>
    </lineage>
</organism>
<dbReference type="RefSeq" id="WP_214719886.1">
    <property type="nucleotide sequence ID" value="NZ_CP183077.1"/>
</dbReference>
<evidence type="ECO:0000313" key="1">
    <source>
        <dbReference type="EMBL" id="MDL5377463.1"/>
    </source>
</evidence>
<comment type="caution">
    <text evidence="1">The sequence shown here is derived from an EMBL/GenBank/DDBJ whole genome shotgun (WGS) entry which is preliminary data.</text>
</comment>
<protein>
    <submittedName>
        <fullName evidence="1">Uncharacterized protein</fullName>
    </submittedName>
</protein>
<accession>A0ABT7MQH7</accession>
<sequence length="100" mass="11764">MARNPIVRNILISRQPRDEYVKYVMKCVSRGLKEHHEQVDARAMRHGEDIQTKWQINDRVIEVTIKSDVLASLETEPFALDEVFMRAFERNDVRLGPVKE</sequence>
<proteinExistence type="predicted"/>